<dbReference type="Proteomes" id="UP001341245">
    <property type="component" value="Unassembled WGS sequence"/>
</dbReference>
<name>A0ABR0T4D4_AURPU</name>
<dbReference type="PANTHER" id="PTHR46910:SF25">
    <property type="entry name" value="ABC-TRANSPORTER-REGULATING TRANSCRIPTION FACTOR"/>
    <property type="match status" value="1"/>
</dbReference>
<dbReference type="PROSITE" id="PS50048">
    <property type="entry name" value="ZN2_CY6_FUNGAL_2"/>
    <property type="match status" value="1"/>
</dbReference>
<dbReference type="Pfam" id="PF04082">
    <property type="entry name" value="Fungal_trans"/>
    <property type="match status" value="1"/>
</dbReference>
<dbReference type="CDD" id="cd00067">
    <property type="entry name" value="GAL4"/>
    <property type="match status" value="1"/>
</dbReference>
<dbReference type="PROSITE" id="PS00463">
    <property type="entry name" value="ZN2_CY6_FUNGAL_1"/>
    <property type="match status" value="1"/>
</dbReference>
<dbReference type="SUPFAM" id="SSF57701">
    <property type="entry name" value="Zn2/Cys6 DNA-binding domain"/>
    <property type="match status" value="1"/>
</dbReference>
<evidence type="ECO:0000259" key="3">
    <source>
        <dbReference type="PROSITE" id="PS50048"/>
    </source>
</evidence>
<evidence type="ECO:0000256" key="2">
    <source>
        <dbReference type="ARBA" id="ARBA00023242"/>
    </source>
</evidence>
<evidence type="ECO:0000256" key="1">
    <source>
        <dbReference type="ARBA" id="ARBA00022723"/>
    </source>
</evidence>
<dbReference type="SMART" id="SM00066">
    <property type="entry name" value="GAL4"/>
    <property type="match status" value="1"/>
</dbReference>
<proteinExistence type="predicted"/>
<dbReference type="InterPro" id="IPR007219">
    <property type="entry name" value="XnlR_reg_dom"/>
</dbReference>
<organism evidence="4 5">
    <name type="scientific">Aureobasidium pullulans</name>
    <name type="common">Black yeast</name>
    <name type="synonym">Pullularia pullulans</name>
    <dbReference type="NCBI Taxonomy" id="5580"/>
    <lineage>
        <taxon>Eukaryota</taxon>
        <taxon>Fungi</taxon>
        <taxon>Dikarya</taxon>
        <taxon>Ascomycota</taxon>
        <taxon>Pezizomycotina</taxon>
        <taxon>Dothideomycetes</taxon>
        <taxon>Dothideomycetidae</taxon>
        <taxon>Dothideales</taxon>
        <taxon>Saccotheciaceae</taxon>
        <taxon>Aureobasidium</taxon>
    </lineage>
</organism>
<feature type="domain" description="Zn(2)-C6 fungal-type" evidence="3">
    <location>
        <begin position="14"/>
        <end position="41"/>
    </location>
</feature>
<dbReference type="InterPro" id="IPR050987">
    <property type="entry name" value="AtrR-like"/>
</dbReference>
<evidence type="ECO:0000313" key="5">
    <source>
        <dbReference type="Proteomes" id="UP001341245"/>
    </source>
</evidence>
<keyword evidence="2" id="KW-0539">Nucleus</keyword>
<dbReference type="EMBL" id="JASGXD010000028">
    <property type="protein sequence ID" value="KAK5999283.1"/>
    <property type="molecule type" value="Genomic_DNA"/>
</dbReference>
<reference evidence="4 5" key="1">
    <citation type="submission" date="2023-11" db="EMBL/GenBank/DDBJ databases">
        <title>Draft genome sequence and annotation of the polyextremotolerant black yeast-like fungus Aureobasidium pullulans NRRL 62042.</title>
        <authorList>
            <person name="Dielentheis-Frenken M.R.E."/>
            <person name="Wibberg D."/>
            <person name="Blank L.M."/>
            <person name="Tiso T."/>
        </authorList>
    </citation>
    <scope>NUCLEOTIDE SEQUENCE [LARGE SCALE GENOMIC DNA]</scope>
    <source>
        <strain evidence="4 5">NRRL 62042</strain>
    </source>
</reference>
<sequence length="662" mass="73587">MSGPETPRSFLQKACENCRLRKIKCDKQIPCASCQTLGIACQAAVARAAEHRPRIVVTSQYERQIALIQERLQGIENSLKQLSRGSVVSTPQFRSSASEAEHSPVPTNKTISIYEGESSFGSQTIQAGQLADVTATAVPGAPSSELSNALLLLKDSLKRHEALSRTHETHLSTRVKLESTNQQDLPPAPLVISLIKIAKARPSVSLVAFSYKGVAQLEALCQKVYFPLEPPSAGSMTFFYGFLYFVIRDYWSQQDPALRDYDAQAIIDLCETRFCAGLENFETLTVPVMPNIQALLIGAIKAQEECKLSLSWTFLSAAATMCHTLGFHRKSSLAHEEQESADIKRHLFWQLYMLDKNLSLNLGRGSNFPDSDIDAEFFTPSLNPAQRPWDLMSLATILFAKLQGQVYDKLYSASAMNSSLEERSRVVDELSSQVNSLRNQLLSIDFSGAYYQERLIGMAHSADFVCYSVLTVIYRAQPLMSSTTEISPRCYEAAQLALENHLRCFAQFRNRSVPQQAEYVNWILLYPSFTPFTVVFIHAIATSNTSELQLLQETVQSLDHIKFLSPAAKRLHDVCAAFAKVAAAFITSQRTLSNWHCRNDGTLSLASTQETNYEAADLAQDQDALSAFLTSLATQNRPLTDFLHMDLLDAELGMGELFPPTQ</sequence>
<dbReference type="CDD" id="cd12148">
    <property type="entry name" value="fungal_TF_MHR"/>
    <property type="match status" value="1"/>
</dbReference>
<accession>A0ABR0T4D4</accession>
<dbReference type="Gene3D" id="4.10.240.10">
    <property type="entry name" value="Zn(2)-C6 fungal-type DNA-binding domain"/>
    <property type="match status" value="1"/>
</dbReference>
<dbReference type="PANTHER" id="PTHR46910">
    <property type="entry name" value="TRANSCRIPTION FACTOR PDR1"/>
    <property type="match status" value="1"/>
</dbReference>
<dbReference type="SMART" id="SM00906">
    <property type="entry name" value="Fungal_trans"/>
    <property type="match status" value="1"/>
</dbReference>
<dbReference type="InterPro" id="IPR001138">
    <property type="entry name" value="Zn2Cys6_DnaBD"/>
</dbReference>
<dbReference type="Pfam" id="PF00172">
    <property type="entry name" value="Zn_clus"/>
    <property type="match status" value="1"/>
</dbReference>
<keyword evidence="1" id="KW-0479">Metal-binding</keyword>
<keyword evidence="5" id="KW-1185">Reference proteome</keyword>
<evidence type="ECO:0000313" key="4">
    <source>
        <dbReference type="EMBL" id="KAK5999283.1"/>
    </source>
</evidence>
<gene>
    <name evidence="4" type="ORF">QM012_005608</name>
</gene>
<comment type="caution">
    <text evidence="4">The sequence shown here is derived from an EMBL/GenBank/DDBJ whole genome shotgun (WGS) entry which is preliminary data.</text>
</comment>
<dbReference type="InterPro" id="IPR036864">
    <property type="entry name" value="Zn2-C6_fun-type_DNA-bd_sf"/>
</dbReference>
<protein>
    <recommendedName>
        <fullName evidence="3">Zn(2)-C6 fungal-type domain-containing protein</fullName>
    </recommendedName>
</protein>